<dbReference type="PROSITE" id="PS50005">
    <property type="entry name" value="TPR"/>
    <property type="match status" value="1"/>
</dbReference>
<dbReference type="EMBL" id="CAJOAY010021825">
    <property type="protein sequence ID" value="CAF4351708.1"/>
    <property type="molecule type" value="Genomic_DNA"/>
</dbReference>
<proteinExistence type="predicted"/>
<sequence length="57" mass="6587">LGASYNNIGAVYEGMDNYSKAYSFYERAVQDGQQSLPSNHPNLQIYRRNLEDMKKKL</sequence>
<dbReference type="Proteomes" id="UP000663881">
    <property type="component" value="Unassembled WGS sequence"/>
</dbReference>
<name>A0A820L9I4_9BILA</name>
<evidence type="ECO:0000313" key="2">
    <source>
        <dbReference type="EMBL" id="CAF4351708.1"/>
    </source>
</evidence>
<comment type="caution">
    <text evidence="2">The sequence shown here is derived from an EMBL/GenBank/DDBJ whole genome shotgun (WGS) entry which is preliminary data.</text>
</comment>
<dbReference type="SUPFAM" id="SSF48452">
    <property type="entry name" value="TPR-like"/>
    <property type="match status" value="1"/>
</dbReference>
<reference evidence="2" key="1">
    <citation type="submission" date="2021-02" db="EMBL/GenBank/DDBJ databases">
        <authorList>
            <person name="Nowell W R."/>
        </authorList>
    </citation>
    <scope>NUCLEOTIDE SEQUENCE</scope>
</reference>
<accession>A0A820L9I4</accession>
<dbReference type="InterPro" id="IPR011990">
    <property type="entry name" value="TPR-like_helical_dom_sf"/>
</dbReference>
<evidence type="ECO:0008006" key="4">
    <source>
        <dbReference type="Google" id="ProtNLM"/>
    </source>
</evidence>
<evidence type="ECO:0000256" key="1">
    <source>
        <dbReference type="PROSITE-ProRule" id="PRU00339"/>
    </source>
</evidence>
<feature type="repeat" description="TPR" evidence="1">
    <location>
        <begin position="2"/>
        <end position="35"/>
    </location>
</feature>
<organism evidence="2 3">
    <name type="scientific">Adineta steineri</name>
    <dbReference type="NCBI Taxonomy" id="433720"/>
    <lineage>
        <taxon>Eukaryota</taxon>
        <taxon>Metazoa</taxon>
        <taxon>Spiralia</taxon>
        <taxon>Gnathifera</taxon>
        <taxon>Rotifera</taxon>
        <taxon>Eurotatoria</taxon>
        <taxon>Bdelloidea</taxon>
        <taxon>Adinetida</taxon>
        <taxon>Adinetidae</taxon>
        <taxon>Adineta</taxon>
    </lineage>
</organism>
<protein>
    <recommendedName>
        <fullName evidence="4">Tetratricopeptide repeat protein</fullName>
    </recommendedName>
</protein>
<keyword evidence="1" id="KW-0802">TPR repeat</keyword>
<dbReference type="AlphaFoldDB" id="A0A820L9I4"/>
<dbReference type="Gene3D" id="1.25.40.10">
    <property type="entry name" value="Tetratricopeptide repeat domain"/>
    <property type="match status" value="1"/>
</dbReference>
<feature type="non-terminal residue" evidence="2">
    <location>
        <position position="1"/>
    </location>
</feature>
<gene>
    <name evidence="2" type="ORF">OKA104_LOCUS48840</name>
</gene>
<evidence type="ECO:0000313" key="3">
    <source>
        <dbReference type="Proteomes" id="UP000663881"/>
    </source>
</evidence>
<dbReference type="InterPro" id="IPR019734">
    <property type="entry name" value="TPR_rpt"/>
</dbReference>